<accession>A0A067MKE2</accession>
<proteinExistence type="predicted"/>
<protein>
    <submittedName>
        <fullName evidence="1">Uncharacterized protein</fullName>
    </submittedName>
</protein>
<evidence type="ECO:0000313" key="2">
    <source>
        <dbReference type="Proteomes" id="UP000027195"/>
    </source>
</evidence>
<evidence type="ECO:0000313" key="1">
    <source>
        <dbReference type="EMBL" id="KDQ16019.1"/>
    </source>
</evidence>
<dbReference type="InParanoid" id="A0A067MKE2"/>
<dbReference type="OrthoDB" id="3006153at2759"/>
<dbReference type="AlphaFoldDB" id="A0A067MKE2"/>
<keyword evidence="2" id="KW-1185">Reference proteome</keyword>
<reference evidence="2" key="1">
    <citation type="journal article" date="2014" name="Proc. Natl. Acad. Sci. U.S.A.">
        <title>Extensive sampling of basidiomycete genomes demonstrates inadequacy of the white-rot/brown-rot paradigm for wood decay fungi.</title>
        <authorList>
            <person name="Riley R."/>
            <person name="Salamov A.A."/>
            <person name="Brown D.W."/>
            <person name="Nagy L.G."/>
            <person name="Floudas D."/>
            <person name="Held B.W."/>
            <person name="Levasseur A."/>
            <person name="Lombard V."/>
            <person name="Morin E."/>
            <person name="Otillar R."/>
            <person name="Lindquist E.A."/>
            <person name="Sun H."/>
            <person name="LaButti K.M."/>
            <person name="Schmutz J."/>
            <person name="Jabbour D."/>
            <person name="Luo H."/>
            <person name="Baker S.E."/>
            <person name="Pisabarro A.G."/>
            <person name="Walton J.D."/>
            <person name="Blanchette R.A."/>
            <person name="Henrissat B."/>
            <person name="Martin F."/>
            <person name="Cullen D."/>
            <person name="Hibbett D.S."/>
            <person name="Grigoriev I.V."/>
        </authorList>
    </citation>
    <scope>NUCLEOTIDE SEQUENCE [LARGE SCALE GENOMIC DNA]</scope>
    <source>
        <strain evidence="2">FD-172 SS1</strain>
    </source>
</reference>
<organism evidence="1 2">
    <name type="scientific">Botryobasidium botryosum (strain FD-172 SS1)</name>
    <dbReference type="NCBI Taxonomy" id="930990"/>
    <lineage>
        <taxon>Eukaryota</taxon>
        <taxon>Fungi</taxon>
        <taxon>Dikarya</taxon>
        <taxon>Basidiomycota</taxon>
        <taxon>Agaricomycotina</taxon>
        <taxon>Agaricomycetes</taxon>
        <taxon>Cantharellales</taxon>
        <taxon>Botryobasidiaceae</taxon>
        <taxon>Botryobasidium</taxon>
    </lineage>
</organism>
<dbReference type="HOGENOM" id="CLU_085458_0_0_1"/>
<dbReference type="EMBL" id="KL198029">
    <property type="protein sequence ID" value="KDQ16019.1"/>
    <property type="molecule type" value="Genomic_DNA"/>
</dbReference>
<dbReference type="Proteomes" id="UP000027195">
    <property type="component" value="Unassembled WGS sequence"/>
</dbReference>
<name>A0A067MKE2_BOTB1</name>
<sequence length="186" mass="19792">MAAASLSTPLPTGWLARATPSNATPARSTLSFALLSSTPVDPSGFIAAFFLPNILVTGAGHTLQLPQHDFDALQALARRAVDPAVVPQPGGWGNQWRIKHRMTCRPIDKLRVIANDGEYGGKVKVVSVYGFDGVSEQLEKEVGGSPVLHPALMDAFRVLKEPKDSDLHGEGDQSVVVSGKALLEDD</sequence>
<gene>
    <name evidence="1" type="ORF">BOTBODRAFT_31106</name>
</gene>